<keyword evidence="2" id="KW-1185">Reference proteome</keyword>
<reference evidence="1" key="1">
    <citation type="submission" date="2023-10" db="EMBL/GenBank/DDBJ databases">
        <authorList>
            <person name="Rodriguez Cubillos JULIANA M."/>
            <person name="De Vega J."/>
        </authorList>
    </citation>
    <scope>NUCLEOTIDE SEQUENCE</scope>
</reference>
<evidence type="ECO:0000313" key="1">
    <source>
        <dbReference type="EMBL" id="CAJ2668712.1"/>
    </source>
</evidence>
<sequence length="128" mass="14203">MVYLLVYVDDIIITGSSTSLVQHLANQLNSIFSLKQLGDLDYFLGIEVKHLADGSLLLTQSKYINDLLTKTNMSDYNPITTPMMSSCKLSKVGSDNVVDATLYRLVVGSLQYATITRPKIYFAVNKVC</sequence>
<evidence type="ECO:0000313" key="2">
    <source>
        <dbReference type="Proteomes" id="UP001177021"/>
    </source>
</evidence>
<name>A0ACB0LJQ9_TRIPR</name>
<accession>A0ACB0LJQ9</accession>
<organism evidence="1 2">
    <name type="scientific">Trifolium pratense</name>
    <name type="common">Red clover</name>
    <dbReference type="NCBI Taxonomy" id="57577"/>
    <lineage>
        <taxon>Eukaryota</taxon>
        <taxon>Viridiplantae</taxon>
        <taxon>Streptophyta</taxon>
        <taxon>Embryophyta</taxon>
        <taxon>Tracheophyta</taxon>
        <taxon>Spermatophyta</taxon>
        <taxon>Magnoliopsida</taxon>
        <taxon>eudicotyledons</taxon>
        <taxon>Gunneridae</taxon>
        <taxon>Pentapetalae</taxon>
        <taxon>rosids</taxon>
        <taxon>fabids</taxon>
        <taxon>Fabales</taxon>
        <taxon>Fabaceae</taxon>
        <taxon>Papilionoideae</taxon>
        <taxon>50 kb inversion clade</taxon>
        <taxon>NPAAA clade</taxon>
        <taxon>Hologalegina</taxon>
        <taxon>IRL clade</taxon>
        <taxon>Trifolieae</taxon>
        <taxon>Trifolium</taxon>
    </lineage>
</organism>
<comment type="caution">
    <text evidence="1">The sequence shown here is derived from an EMBL/GenBank/DDBJ whole genome shotgun (WGS) entry which is preliminary data.</text>
</comment>
<proteinExistence type="predicted"/>
<gene>
    <name evidence="1" type="ORF">MILVUS5_LOCUS33063</name>
</gene>
<protein>
    <submittedName>
        <fullName evidence="1">Uncharacterized protein</fullName>
    </submittedName>
</protein>
<dbReference type="Proteomes" id="UP001177021">
    <property type="component" value="Unassembled WGS sequence"/>
</dbReference>
<dbReference type="EMBL" id="CASHSV030000513">
    <property type="protein sequence ID" value="CAJ2668712.1"/>
    <property type="molecule type" value="Genomic_DNA"/>
</dbReference>